<protein>
    <submittedName>
        <fullName evidence="1">Uncharacterized protein</fullName>
    </submittedName>
</protein>
<comment type="caution">
    <text evidence="1">The sequence shown here is derived from an EMBL/GenBank/DDBJ whole genome shotgun (WGS) entry which is preliminary data.</text>
</comment>
<feature type="non-terminal residue" evidence="1">
    <location>
        <position position="438"/>
    </location>
</feature>
<evidence type="ECO:0000313" key="1">
    <source>
        <dbReference type="EMBL" id="KAK7824729.1"/>
    </source>
</evidence>
<dbReference type="AlphaFoldDB" id="A0AAW0JES3"/>
<proteinExistence type="predicted"/>
<sequence length="438" mass="48817">ETKQDIITWAWLHQEKNQDKLQVQVGMQPVNMRTSMEDRKDIKGPKRGFFPKRLTRVDIRTTYGETMSEPYLKQLPQSLSAISILTRGKSSSSNKDSSREGCLSQVCTSLSGAFSLVLPSSNPTSSNTTLLQQYTYHLLPLKNHMISQQASDLSNPFRQMTLFRSTAELYHDFIALPYVQLCKLSPCVTSSLNPVPPRLLTCRLLNRFRIFYHLTQPSNVHPLRRTFSLTHTLTHAHTSAHLVAYSPQQDGLRAWDPAASEPGSPQQPEEQHGSSVHFAAFLSSGTVQYYSVDQHGQKPEDLYNPDSNPRLICTGATTLSHLLVSSTLSRHHAACTRFKLFLSLEVLQRMVGTEGKSLQYILSICSAGNRFTVCQGPSELKQGNWNKRQALRSVPTDLGTAGALLGPVLEMTAIPEGTTYTEADEFFSKMATSGTKIQ</sequence>
<keyword evidence="2" id="KW-1185">Reference proteome</keyword>
<reference evidence="1 2" key="1">
    <citation type="journal article" date="2023" name="bioRxiv">
        <title>Conserved and derived expression patterns and positive selection on dental genes reveal complex evolutionary context of ever-growing rodent molars.</title>
        <authorList>
            <person name="Calamari Z.T."/>
            <person name="Song A."/>
            <person name="Cohen E."/>
            <person name="Akter M."/>
            <person name="Roy R.D."/>
            <person name="Hallikas O."/>
            <person name="Christensen M.M."/>
            <person name="Li P."/>
            <person name="Marangoni P."/>
            <person name="Jernvall J."/>
            <person name="Klein O.D."/>
        </authorList>
    </citation>
    <scope>NUCLEOTIDE SEQUENCE [LARGE SCALE GENOMIC DNA]</scope>
    <source>
        <strain evidence="1">V071</strain>
    </source>
</reference>
<organism evidence="1 2">
    <name type="scientific">Myodes glareolus</name>
    <name type="common">Bank vole</name>
    <name type="synonym">Clethrionomys glareolus</name>
    <dbReference type="NCBI Taxonomy" id="447135"/>
    <lineage>
        <taxon>Eukaryota</taxon>
        <taxon>Metazoa</taxon>
        <taxon>Chordata</taxon>
        <taxon>Craniata</taxon>
        <taxon>Vertebrata</taxon>
        <taxon>Euteleostomi</taxon>
        <taxon>Mammalia</taxon>
        <taxon>Eutheria</taxon>
        <taxon>Euarchontoglires</taxon>
        <taxon>Glires</taxon>
        <taxon>Rodentia</taxon>
        <taxon>Myomorpha</taxon>
        <taxon>Muroidea</taxon>
        <taxon>Cricetidae</taxon>
        <taxon>Arvicolinae</taxon>
        <taxon>Myodes</taxon>
    </lineage>
</organism>
<evidence type="ECO:0000313" key="2">
    <source>
        <dbReference type="Proteomes" id="UP001488838"/>
    </source>
</evidence>
<accession>A0AAW0JES3</accession>
<dbReference type="Proteomes" id="UP001488838">
    <property type="component" value="Unassembled WGS sequence"/>
</dbReference>
<name>A0AAW0JES3_MYOGA</name>
<feature type="non-terminal residue" evidence="1">
    <location>
        <position position="1"/>
    </location>
</feature>
<gene>
    <name evidence="1" type="ORF">U0070_020236</name>
</gene>
<dbReference type="EMBL" id="JBBHLL010000044">
    <property type="protein sequence ID" value="KAK7824729.1"/>
    <property type="molecule type" value="Genomic_DNA"/>
</dbReference>